<protein>
    <submittedName>
        <fullName evidence="1">Uncharacterized protein</fullName>
    </submittedName>
</protein>
<accession>A0ACC1D1Q5</accession>
<evidence type="ECO:0000313" key="1">
    <source>
        <dbReference type="EMBL" id="KAJ0177889.1"/>
    </source>
</evidence>
<sequence>MRENPHRRGRIGERRLRGTPYRALHSGELWSELWLNKFEEIFKNWTTQIESKYDKLLDTVNIIKEQNTMISSSMEFFSAKYDELTLQIQKLQNSRKDDQIYIHTLERKIENIERNARVSSVELRNIPVNKNESKEDLCVLVKKIGQILDMPIKTSDCRNIYRGFSKTESKKPIILEFNSVIQKDKMLLSYKQYNKSNKTNNLNLSHININGPPTKIYITEYLSSKMKRLHFLAREYASSNGYRFCWPTPGCIYMRKNEGDLPIQLKNEEDLKNLQET</sequence>
<reference evidence="1 2" key="1">
    <citation type="journal article" date="2021" name="Front. Genet.">
        <title>Chromosome-Level Genome Assembly Reveals Significant Gene Expansion in the Toll and IMD Signaling Pathways of Dendrolimus kikuchii.</title>
        <authorList>
            <person name="Zhou J."/>
            <person name="Wu P."/>
            <person name="Xiong Z."/>
            <person name="Liu N."/>
            <person name="Zhao N."/>
            <person name="Ji M."/>
            <person name="Qiu Y."/>
            <person name="Yang B."/>
        </authorList>
    </citation>
    <scope>NUCLEOTIDE SEQUENCE [LARGE SCALE GENOMIC DNA]</scope>
    <source>
        <strain evidence="1">Ann1</strain>
    </source>
</reference>
<gene>
    <name evidence="1" type="ORF">K1T71_006762</name>
</gene>
<dbReference type="EMBL" id="CM034397">
    <property type="protein sequence ID" value="KAJ0177889.1"/>
    <property type="molecule type" value="Genomic_DNA"/>
</dbReference>
<organism evidence="1 2">
    <name type="scientific">Dendrolimus kikuchii</name>
    <dbReference type="NCBI Taxonomy" id="765133"/>
    <lineage>
        <taxon>Eukaryota</taxon>
        <taxon>Metazoa</taxon>
        <taxon>Ecdysozoa</taxon>
        <taxon>Arthropoda</taxon>
        <taxon>Hexapoda</taxon>
        <taxon>Insecta</taxon>
        <taxon>Pterygota</taxon>
        <taxon>Neoptera</taxon>
        <taxon>Endopterygota</taxon>
        <taxon>Lepidoptera</taxon>
        <taxon>Glossata</taxon>
        <taxon>Ditrysia</taxon>
        <taxon>Bombycoidea</taxon>
        <taxon>Lasiocampidae</taxon>
        <taxon>Dendrolimus</taxon>
    </lineage>
</organism>
<name>A0ACC1D1Q5_9NEOP</name>
<comment type="caution">
    <text evidence="1">The sequence shown here is derived from an EMBL/GenBank/DDBJ whole genome shotgun (WGS) entry which is preliminary data.</text>
</comment>
<proteinExistence type="predicted"/>
<keyword evidence="2" id="KW-1185">Reference proteome</keyword>
<dbReference type="Proteomes" id="UP000824533">
    <property type="component" value="Linkage Group LG11"/>
</dbReference>
<evidence type="ECO:0000313" key="2">
    <source>
        <dbReference type="Proteomes" id="UP000824533"/>
    </source>
</evidence>